<feature type="region of interest" description="Disordered" evidence="1">
    <location>
        <begin position="1"/>
        <end position="45"/>
    </location>
</feature>
<feature type="compositionally biased region" description="Basic and acidic residues" evidence="1">
    <location>
        <begin position="87"/>
        <end position="96"/>
    </location>
</feature>
<protein>
    <submittedName>
        <fullName evidence="2">Uncharacterized protein</fullName>
    </submittedName>
</protein>
<sequence>MRESGNKSRKRGLSLGESEMENRSASVGRAQTRAANKPAHAKLSSNGESVAFRLRCFTQLCAVKKLLTFSPTGPRWPRGKVSSSGSEDSRLETQFH</sequence>
<evidence type="ECO:0000313" key="2">
    <source>
        <dbReference type="EMBL" id="GBM16386.1"/>
    </source>
</evidence>
<dbReference type="AlphaFoldDB" id="A0A4Y2DK66"/>
<evidence type="ECO:0000313" key="3">
    <source>
        <dbReference type="Proteomes" id="UP000499080"/>
    </source>
</evidence>
<dbReference type="EMBL" id="BGPR01000373">
    <property type="protein sequence ID" value="GBM16386.1"/>
    <property type="molecule type" value="Genomic_DNA"/>
</dbReference>
<organism evidence="2 3">
    <name type="scientific">Araneus ventricosus</name>
    <name type="common">Orbweaver spider</name>
    <name type="synonym">Epeira ventricosa</name>
    <dbReference type="NCBI Taxonomy" id="182803"/>
    <lineage>
        <taxon>Eukaryota</taxon>
        <taxon>Metazoa</taxon>
        <taxon>Ecdysozoa</taxon>
        <taxon>Arthropoda</taxon>
        <taxon>Chelicerata</taxon>
        <taxon>Arachnida</taxon>
        <taxon>Araneae</taxon>
        <taxon>Araneomorphae</taxon>
        <taxon>Entelegynae</taxon>
        <taxon>Araneoidea</taxon>
        <taxon>Araneidae</taxon>
        <taxon>Araneus</taxon>
    </lineage>
</organism>
<proteinExistence type="predicted"/>
<reference evidence="2 3" key="1">
    <citation type="journal article" date="2019" name="Sci. Rep.">
        <title>Orb-weaving spider Araneus ventricosus genome elucidates the spidroin gene catalogue.</title>
        <authorList>
            <person name="Kono N."/>
            <person name="Nakamura H."/>
            <person name="Ohtoshi R."/>
            <person name="Moran D.A.P."/>
            <person name="Shinohara A."/>
            <person name="Yoshida Y."/>
            <person name="Fujiwara M."/>
            <person name="Mori M."/>
            <person name="Tomita M."/>
            <person name="Arakawa K."/>
        </authorList>
    </citation>
    <scope>NUCLEOTIDE SEQUENCE [LARGE SCALE GENOMIC DNA]</scope>
</reference>
<feature type="region of interest" description="Disordered" evidence="1">
    <location>
        <begin position="69"/>
        <end position="96"/>
    </location>
</feature>
<gene>
    <name evidence="2" type="ORF">AVEN_129710_1</name>
</gene>
<accession>A0A4Y2DK66</accession>
<comment type="caution">
    <text evidence="2">The sequence shown here is derived from an EMBL/GenBank/DDBJ whole genome shotgun (WGS) entry which is preliminary data.</text>
</comment>
<evidence type="ECO:0000256" key="1">
    <source>
        <dbReference type="SAM" id="MobiDB-lite"/>
    </source>
</evidence>
<keyword evidence="3" id="KW-1185">Reference proteome</keyword>
<dbReference type="Proteomes" id="UP000499080">
    <property type="component" value="Unassembled WGS sequence"/>
</dbReference>
<name>A0A4Y2DK66_ARAVE</name>